<name>A0AAE3AB85_9FIRM</name>
<protein>
    <submittedName>
        <fullName evidence="2">Uncharacterized protein</fullName>
    </submittedName>
</protein>
<dbReference type="RefSeq" id="WP_302928269.1">
    <property type="nucleotide sequence ID" value="NZ_JAJEPW010000011.1"/>
</dbReference>
<feature type="transmembrane region" description="Helical" evidence="1">
    <location>
        <begin position="626"/>
        <end position="648"/>
    </location>
</feature>
<feature type="transmembrane region" description="Helical" evidence="1">
    <location>
        <begin position="529"/>
        <end position="548"/>
    </location>
</feature>
<dbReference type="AlphaFoldDB" id="A0AAE3AB85"/>
<sequence length="676" mass="72735">MTWELRKIGGSGRLCLLLVLAVLCNGVLFALHAAGDAGGYTVSALHQAMAQKDLPGYEERLWQELEQAAHTGTRSEYDALRRELSAADAAGERVRQAEEYPSFRAGLAAESRLKLRMGLFDGFAARSLERGAAVYESLADVTPRAAFLGGAEVLLFFHLTDALALLFPLAGGLTLLTHERASGLVNLTRPTRLGRSRVYGRKLAAAATLSTAGFVLLYGVNALIAGLLYGFAELDAPVQSLYGFAACPYRMTVGELLALAAGLKYLWLLCCAALIFLLCARAANAAAAVGGAAVCGGIAALMAGSSQLWLRNLSLWQLADGQALCREAVYLNLLGSPQDRVLCGAIFLLVLALAAGIVGAALYAQTPGGSGKRVAFTRSLPRPRHTCLAGHELYKALISRCGLWILLAFFAVIALLYGRFTPERSEFEVYYRNYSEFLSGAPSQEKDAYLASEQARFDELNEQLLELGRRYPDSVTFDRETEPIRNQLHAEDAFHMAQNQYRALRPGQVYLYQTGYQRLLGADALRQDVLELGGAFLVIALLLFSSFAGERESGVDALLTASPRRRSVVRWKCAIAGGYVLLLTLSLWLPGPLTVQGAYGQLNMAAQANSVQCLSILSDGWTVGGVVLALLAGRFLLLAAAAAAVLLLSRRCAMVPALLLSLLLLLLPVGAAYAWM</sequence>
<accession>A0AAE3AB85</accession>
<feature type="transmembrane region" description="Helical" evidence="1">
    <location>
        <begin position="569"/>
        <end position="589"/>
    </location>
</feature>
<feature type="transmembrane region" description="Helical" evidence="1">
    <location>
        <begin position="401"/>
        <end position="420"/>
    </location>
</feature>
<gene>
    <name evidence="2" type="ORF">LKD37_05435</name>
</gene>
<evidence type="ECO:0000313" key="2">
    <source>
        <dbReference type="EMBL" id="MCC2128964.1"/>
    </source>
</evidence>
<keyword evidence="1" id="KW-0472">Membrane</keyword>
<evidence type="ECO:0000313" key="3">
    <source>
        <dbReference type="Proteomes" id="UP001199319"/>
    </source>
</evidence>
<feature type="transmembrane region" description="Helical" evidence="1">
    <location>
        <begin position="655"/>
        <end position="675"/>
    </location>
</feature>
<feature type="transmembrane region" description="Helical" evidence="1">
    <location>
        <begin position="203"/>
        <end position="232"/>
    </location>
</feature>
<keyword evidence="1" id="KW-1133">Transmembrane helix</keyword>
<dbReference type="Proteomes" id="UP001199319">
    <property type="component" value="Unassembled WGS sequence"/>
</dbReference>
<keyword evidence="1" id="KW-0812">Transmembrane</keyword>
<feature type="transmembrane region" description="Helical" evidence="1">
    <location>
        <begin position="341"/>
        <end position="364"/>
    </location>
</feature>
<feature type="transmembrane region" description="Helical" evidence="1">
    <location>
        <begin position="153"/>
        <end position="176"/>
    </location>
</feature>
<evidence type="ECO:0000256" key="1">
    <source>
        <dbReference type="SAM" id="Phobius"/>
    </source>
</evidence>
<comment type="caution">
    <text evidence="2">The sequence shown here is derived from an EMBL/GenBank/DDBJ whole genome shotgun (WGS) entry which is preliminary data.</text>
</comment>
<reference evidence="2" key="1">
    <citation type="submission" date="2021-10" db="EMBL/GenBank/DDBJ databases">
        <title>Anaerobic single-cell dispensing facilitates the cultivation of human gut bacteria.</title>
        <authorList>
            <person name="Afrizal A."/>
        </authorList>
    </citation>
    <scope>NUCLEOTIDE SEQUENCE</scope>
    <source>
        <strain evidence="2">CLA-AA-H272</strain>
    </source>
</reference>
<keyword evidence="3" id="KW-1185">Reference proteome</keyword>
<organism evidence="2 3">
    <name type="scientific">Brotocaccenecus cirricatena</name>
    <dbReference type="NCBI Taxonomy" id="3064195"/>
    <lineage>
        <taxon>Bacteria</taxon>
        <taxon>Bacillati</taxon>
        <taxon>Bacillota</taxon>
        <taxon>Clostridia</taxon>
        <taxon>Eubacteriales</taxon>
        <taxon>Oscillospiraceae</taxon>
        <taxon>Brotocaccenecus</taxon>
    </lineage>
</organism>
<feature type="transmembrane region" description="Helical" evidence="1">
    <location>
        <begin position="256"/>
        <end position="278"/>
    </location>
</feature>
<dbReference type="EMBL" id="JAJEPW010000011">
    <property type="protein sequence ID" value="MCC2128964.1"/>
    <property type="molecule type" value="Genomic_DNA"/>
</dbReference>
<proteinExistence type="predicted"/>
<feature type="transmembrane region" description="Helical" evidence="1">
    <location>
        <begin position="285"/>
        <end position="310"/>
    </location>
</feature>